<gene>
    <name evidence="1" type="ORF">COO91_08705</name>
</gene>
<evidence type="ECO:0000313" key="1">
    <source>
        <dbReference type="EMBL" id="AUB42563.1"/>
    </source>
</evidence>
<dbReference type="KEGG" id="nfl:COO91_08705"/>
<reference evidence="1 2" key="1">
    <citation type="submission" date="2017-11" db="EMBL/GenBank/DDBJ databases">
        <title>Complete genome of a free-living desiccation-tolerant cyanobacterium and its photosynthetic adaptation to extreme terrestrial habitat.</title>
        <authorList>
            <person name="Shang J."/>
        </authorList>
    </citation>
    <scope>NUCLEOTIDE SEQUENCE [LARGE SCALE GENOMIC DNA]</scope>
    <source>
        <strain evidence="1 2">CCNUN1</strain>
    </source>
</reference>
<name>A0A2K8T4Q6_9NOSO</name>
<dbReference type="AlphaFoldDB" id="A0A2K8T4Q6"/>
<evidence type="ECO:0000313" key="2">
    <source>
        <dbReference type="Proteomes" id="UP000232003"/>
    </source>
</evidence>
<dbReference type="Proteomes" id="UP000232003">
    <property type="component" value="Chromosome"/>
</dbReference>
<accession>A0A2K8T4Q6</accession>
<protein>
    <submittedName>
        <fullName evidence="1">Uncharacterized protein</fullName>
    </submittedName>
</protein>
<dbReference type="RefSeq" id="WP_100902534.1">
    <property type="nucleotide sequence ID" value="NZ_CAWNNC010000001.1"/>
</dbReference>
<proteinExistence type="predicted"/>
<organism evidence="1 2">
    <name type="scientific">Nostoc flagelliforme CCNUN1</name>
    <dbReference type="NCBI Taxonomy" id="2038116"/>
    <lineage>
        <taxon>Bacteria</taxon>
        <taxon>Bacillati</taxon>
        <taxon>Cyanobacteriota</taxon>
        <taxon>Cyanophyceae</taxon>
        <taxon>Nostocales</taxon>
        <taxon>Nostocaceae</taxon>
        <taxon>Nostoc</taxon>
    </lineage>
</organism>
<dbReference type="EMBL" id="CP024785">
    <property type="protein sequence ID" value="AUB42563.1"/>
    <property type="molecule type" value="Genomic_DNA"/>
</dbReference>
<keyword evidence="2" id="KW-1185">Reference proteome</keyword>
<sequence length="72" mass="7958">MKLIDYSLTKVIKASQESDRIPNACKETFLFLRSRSTGSDGNENTAGIATRYEWKKQVKSSSLLPSASCLVS</sequence>